<accession>A0A512HDY9</accession>
<dbReference type="OrthoDB" id="9804614at2"/>
<evidence type="ECO:0000313" key="1">
    <source>
        <dbReference type="EMBL" id="GEO83675.1"/>
    </source>
</evidence>
<sequence>MDLFQQVDFDRFVTDLAGVILVDQWESHVAKVGDKVFTLLHRGDEGTNICLKCTEESFEILTALDGIGQARYFAKRKWVSITDKAPLSPDELVHYVKRSYDLVAEGLTRKLRSELGIVPLA</sequence>
<dbReference type="AlphaFoldDB" id="A0A512HDY9"/>
<proteinExistence type="predicted"/>
<dbReference type="EMBL" id="BJZP01000002">
    <property type="protein sequence ID" value="GEO83675.1"/>
    <property type="molecule type" value="Genomic_DNA"/>
</dbReference>
<reference evidence="1 2" key="1">
    <citation type="submission" date="2019-07" db="EMBL/GenBank/DDBJ databases">
        <title>Whole genome shotgun sequence of Rhizobium naphthalenivorans NBRC 107585.</title>
        <authorList>
            <person name="Hosoyama A."/>
            <person name="Uohara A."/>
            <person name="Ohji S."/>
            <person name="Ichikawa N."/>
        </authorList>
    </citation>
    <scope>NUCLEOTIDE SEQUENCE [LARGE SCALE GENOMIC DNA]</scope>
    <source>
        <strain evidence="1 2">NBRC 107585</strain>
    </source>
</reference>
<dbReference type="Gene3D" id="3.90.1150.30">
    <property type="match status" value="1"/>
</dbReference>
<dbReference type="Proteomes" id="UP000321717">
    <property type="component" value="Unassembled WGS sequence"/>
</dbReference>
<dbReference type="PANTHER" id="PTHR35145:SF1">
    <property type="entry name" value="CYTOPLASMIC PROTEIN"/>
    <property type="match status" value="1"/>
</dbReference>
<dbReference type="InterPro" id="IPR058532">
    <property type="entry name" value="YjbR/MT2646/Rv2570-like"/>
</dbReference>
<keyword evidence="2" id="KW-1185">Reference proteome</keyword>
<dbReference type="InterPro" id="IPR038056">
    <property type="entry name" value="YjbR-like_sf"/>
</dbReference>
<evidence type="ECO:0000313" key="2">
    <source>
        <dbReference type="Proteomes" id="UP000321717"/>
    </source>
</evidence>
<comment type="caution">
    <text evidence="1">The sequence shown here is derived from an EMBL/GenBank/DDBJ whole genome shotgun (WGS) entry which is preliminary data.</text>
</comment>
<protein>
    <recommendedName>
        <fullName evidence="3">MmcQ/YjbR family DNA-binding protein</fullName>
    </recommendedName>
</protein>
<dbReference type="SUPFAM" id="SSF142906">
    <property type="entry name" value="YjbR-like"/>
    <property type="match status" value="1"/>
</dbReference>
<evidence type="ECO:0008006" key="3">
    <source>
        <dbReference type="Google" id="ProtNLM"/>
    </source>
</evidence>
<gene>
    <name evidence="1" type="ORF">RNA01_06070</name>
</gene>
<organism evidence="1 2">
    <name type="scientific">Ciceribacter naphthalenivorans</name>
    <dbReference type="NCBI Taxonomy" id="1118451"/>
    <lineage>
        <taxon>Bacteria</taxon>
        <taxon>Pseudomonadati</taxon>
        <taxon>Pseudomonadota</taxon>
        <taxon>Alphaproteobacteria</taxon>
        <taxon>Hyphomicrobiales</taxon>
        <taxon>Rhizobiaceae</taxon>
        <taxon>Ciceribacter</taxon>
    </lineage>
</organism>
<dbReference type="InterPro" id="IPR007351">
    <property type="entry name" value="YjbR"/>
</dbReference>
<dbReference type="Pfam" id="PF04237">
    <property type="entry name" value="YjbR"/>
    <property type="match status" value="1"/>
</dbReference>
<name>A0A512HDY9_9HYPH</name>
<dbReference type="PANTHER" id="PTHR35145">
    <property type="entry name" value="CYTOPLASMIC PROTEIN-RELATED"/>
    <property type="match status" value="1"/>
</dbReference>
<dbReference type="RefSeq" id="WP_147178479.1">
    <property type="nucleotide sequence ID" value="NZ_BJZP01000002.1"/>
</dbReference>